<dbReference type="InterPro" id="IPR023606">
    <property type="entry name" value="CoA-Trfase_III_dom_1_sf"/>
</dbReference>
<dbReference type="PANTHER" id="PTHR48207">
    <property type="entry name" value="SUCCINATE--HYDROXYMETHYLGLUTARATE COA-TRANSFERASE"/>
    <property type="match status" value="1"/>
</dbReference>
<sequence length="404" mass="43248">MNPSTKPGSPLHGVRVIDLSSVMFGPYASQYLGDFGAEVIKVETPLGDSTRRTGPSRAPGMASVFLGLNRNKRSVVLDLKQAAGRDALQRLLEGADVLMHNIRPQKLGALGLDAATLRERYPRLVCASLNGFGESGPYAGQPAYDDIIQGMSGLVDLVQRQTGESRYLPTAAADKIAGLVAAQAILAALLGRAQSGQGCQVEVPMFEVLSSFSLVEHLAGQTFQPPTGGTGYARVLSADRRPYRTRDGHLCVMPYTDEHWARFFAEVGRPELAADPRFAGMDARTRHIDELYGLLAEFLAQRSTADWVAACARIDIPAARVNSLDDLLADPHLQAVGFFQELPNGDGRGAVRLPGTGVRFDGQSRPFSAPPRLAEHTCDVLNAAGFNEQEIAGLLASGAARQAD</sequence>
<dbReference type="AlphaFoldDB" id="A0A385Z5P1"/>
<dbReference type="InterPro" id="IPR050483">
    <property type="entry name" value="CoA-transferase_III_domain"/>
</dbReference>
<dbReference type="PANTHER" id="PTHR48207:SF4">
    <property type="entry name" value="BLL6097 PROTEIN"/>
    <property type="match status" value="1"/>
</dbReference>
<evidence type="ECO:0000256" key="1">
    <source>
        <dbReference type="ARBA" id="ARBA00022679"/>
    </source>
</evidence>
<dbReference type="RefSeq" id="WP_119894748.1">
    <property type="nucleotide sequence ID" value="NZ_CP032419.1"/>
</dbReference>
<dbReference type="Gene3D" id="3.30.1540.10">
    <property type="entry name" value="formyl-coa transferase, domain 3"/>
    <property type="match status" value="1"/>
</dbReference>
<accession>A0A385Z5P1</accession>
<reference evidence="3" key="1">
    <citation type="submission" date="2018-09" db="EMBL/GenBank/DDBJ databases">
        <authorList>
            <person name="Zhu H."/>
        </authorList>
    </citation>
    <scope>NUCLEOTIDE SEQUENCE [LARGE SCALE GENOMIC DNA]</scope>
    <source>
        <strain evidence="3">K2W31S-8</strain>
    </source>
</reference>
<evidence type="ECO:0000313" key="3">
    <source>
        <dbReference type="Proteomes" id="UP000265560"/>
    </source>
</evidence>
<dbReference type="GO" id="GO:0008410">
    <property type="term" value="F:CoA-transferase activity"/>
    <property type="evidence" value="ECO:0007669"/>
    <property type="project" value="TreeGrafter"/>
</dbReference>
<dbReference type="EMBL" id="CP032419">
    <property type="protein sequence ID" value="AYC34094.1"/>
    <property type="molecule type" value="Genomic_DNA"/>
</dbReference>
<dbReference type="InterPro" id="IPR044855">
    <property type="entry name" value="CoA-Trfase_III_dom3_sf"/>
</dbReference>
<dbReference type="KEGG" id="pcav:D3880_17775"/>
<protein>
    <submittedName>
        <fullName evidence="2">CoA transferase</fullName>
    </submittedName>
</protein>
<gene>
    <name evidence="2" type="ORF">D3880_17775</name>
</gene>
<dbReference type="Proteomes" id="UP000265560">
    <property type="component" value="Chromosome"/>
</dbReference>
<dbReference type="OrthoDB" id="9058532at2"/>
<proteinExistence type="predicted"/>
<evidence type="ECO:0000313" key="2">
    <source>
        <dbReference type="EMBL" id="AYC34094.1"/>
    </source>
</evidence>
<dbReference type="Pfam" id="PF02515">
    <property type="entry name" value="CoA_transf_3"/>
    <property type="match status" value="1"/>
</dbReference>
<keyword evidence="3" id="KW-1185">Reference proteome</keyword>
<dbReference type="InterPro" id="IPR003673">
    <property type="entry name" value="CoA-Trfase_fam_III"/>
</dbReference>
<dbReference type="SUPFAM" id="SSF89796">
    <property type="entry name" value="CoA-transferase family III (CaiB/BaiF)"/>
    <property type="match status" value="1"/>
</dbReference>
<organism evidence="2 3">
    <name type="scientific">Pseudomonas cavernae</name>
    <dbReference type="NCBI Taxonomy" id="2320867"/>
    <lineage>
        <taxon>Bacteria</taxon>
        <taxon>Pseudomonadati</taxon>
        <taxon>Pseudomonadota</taxon>
        <taxon>Gammaproteobacteria</taxon>
        <taxon>Pseudomonadales</taxon>
        <taxon>Pseudomonadaceae</taxon>
        <taxon>Pseudomonas</taxon>
    </lineage>
</organism>
<dbReference type="Gene3D" id="3.40.50.10540">
    <property type="entry name" value="Crotonobetainyl-coa:carnitine coa-transferase, domain 1"/>
    <property type="match status" value="1"/>
</dbReference>
<name>A0A385Z5P1_9PSED</name>
<keyword evidence="1 2" id="KW-0808">Transferase</keyword>